<protein>
    <submittedName>
        <fullName evidence="2">Ubiquinol-cytochrome-c reductase cytochrome c1</fullName>
    </submittedName>
</protein>
<sequence length="230" mass="26978">MSPHPQRNPACLPYKAQHTLLVRTQAILENACFKYAVHNMPQVLRSRQWVVPECAELHVWVRILKYEAEVRFKGEAIPHPHRSWNSFFRSIANLRHKAVHREQLAGSDIESYLRDAHNFAGLLRDDEGAETLARFREETRECLETFEFCKKNISRSFQEKMDEISTCRAELDILERQAKQDFLQEDMTIHAKLGSDLKEAVANAEVAQTKEEEKHTDDQEERKARYHHGW</sequence>
<dbReference type="Proteomes" id="UP001230504">
    <property type="component" value="Unassembled WGS sequence"/>
</dbReference>
<dbReference type="AlphaFoldDB" id="A0AAD8QAQ1"/>
<dbReference type="RefSeq" id="XP_060418887.1">
    <property type="nucleotide sequence ID" value="XM_060560691.1"/>
</dbReference>
<comment type="caution">
    <text evidence="2">The sequence shown here is derived from an EMBL/GenBank/DDBJ whole genome shotgun (WGS) entry which is preliminary data.</text>
</comment>
<accession>A0AAD8QAQ1</accession>
<dbReference type="EMBL" id="JAHLJV010000005">
    <property type="protein sequence ID" value="KAK1598182.1"/>
    <property type="molecule type" value="Genomic_DNA"/>
</dbReference>
<evidence type="ECO:0000256" key="1">
    <source>
        <dbReference type="SAM" id="MobiDB-lite"/>
    </source>
</evidence>
<name>A0AAD8QAQ1_9PEZI</name>
<feature type="region of interest" description="Disordered" evidence="1">
    <location>
        <begin position="205"/>
        <end position="230"/>
    </location>
</feature>
<dbReference type="GeneID" id="85444931"/>
<organism evidence="2 3">
    <name type="scientific">Colletotrichum navitas</name>
    <dbReference type="NCBI Taxonomy" id="681940"/>
    <lineage>
        <taxon>Eukaryota</taxon>
        <taxon>Fungi</taxon>
        <taxon>Dikarya</taxon>
        <taxon>Ascomycota</taxon>
        <taxon>Pezizomycotina</taxon>
        <taxon>Sordariomycetes</taxon>
        <taxon>Hypocreomycetidae</taxon>
        <taxon>Glomerellales</taxon>
        <taxon>Glomerellaceae</taxon>
        <taxon>Colletotrichum</taxon>
        <taxon>Colletotrichum graminicola species complex</taxon>
    </lineage>
</organism>
<keyword evidence="3" id="KW-1185">Reference proteome</keyword>
<proteinExistence type="predicted"/>
<evidence type="ECO:0000313" key="3">
    <source>
        <dbReference type="Proteomes" id="UP001230504"/>
    </source>
</evidence>
<feature type="compositionally biased region" description="Basic and acidic residues" evidence="1">
    <location>
        <begin position="208"/>
        <end position="223"/>
    </location>
</feature>
<reference evidence="2" key="1">
    <citation type="submission" date="2021-06" db="EMBL/GenBank/DDBJ databases">
        <title>Comparative genomics, transcriptomics and evolutionary studies reveal genomic signatures of adaptation to plant cell wall in hemibiotrophic fungi.</title>
        <authorList>
            <consortium name="DOE Joint Genome Institute"/>
            <person name="Baroncelli R."/>
            <person name="Diaz J.F."/>
            <person name="Benocci T."/>
            <person name="Peng M."/>
            <person name="Battaglia E."/>
            <person name="Haridas S."/>
            <person name="Andreopoulos W."/>
            <person name="Labutti K."/>
            <person name="Pangilinan J."/>
            <person name="Floch G.L."/>
            <person name="Makela M.R."/>
            <person name="Henrissat B."/>
            <person name="Grigoriev I.V."/>
            <person name="Crouch J.A."/>
            <person name="De Vries R.P."/>
            <person name="Sukno S.A."/>
            <person name="Thon M.R."/>
        </authorList>
    </citation>
    <scope>NUCLEOTIDE SEQUENCE</scope>
    <source>
        <strain evidence="2">CBS 125086</strain>
    </source>
</reference>
<evidence type="ECO:0000313" key="2">
    <source>
        <dbReference type="EMBL" id="KAK1598182.1"/>
    </source>
</evidence>
<gene>
    <name evidence="2" type="ORF">LY79DRAFT_586808</name>
</gene>